<keyword evidence="1" id="KW-0812">Transmembrane</keyword>
<comment type="caution">
    <text evidence="2">The sequence shown here is derived from an EMBL/GenBank/DDBJ whole genome shotgun (WGS) entry which is preliminary data.</text>
</comment>
<feature type="transmembrane region" description="Helical" evidence="1">
    <location>
        <begin position="12"/>
        <end position="28"/>
    </location>
</feature>
<evidence type="ECO:0000313" key="2">
    <source>
        <dbReference type="EMBL" id="MBF2230465.1"/>
    </source>
</evidence>
<accession>A0A4Y7VNK2</accession>
<dbReference type="EMBL" id="JACGQI010000013">
    <property type="protein sequence ID" value="MBF2230465.1"/>
    <property type="molecule type" value="Genomic_DNA"/>
</dbReference>
<protein>
    <submittedName>
        <fullName evidence="2">Uncharacterized protein</fullName>
    </submittedName>
</protein>
<keyword evidence="1" id="KW-1133">Transmembrane helix</keyword>
<feature type="transmembrane region" description="Helical" evidence="1">
    <location>
        <begin position="54"/>
        <end position="75"/>
    </location>
</feature>
<dbReference type="RefSeq" id="WP_002456815.1">
    <property type="nucleotide sequence ID" value="NZ_AP038759.1"/>
</dbReference>
<dbReference type="AlphaFoldDB" id="A0A4Y7VNK2"/>
<evidence type="ECO:0000256" key="1">
    <source>
        <dbReference type="SAM" id="Phobius"/>
    </source>
</evidence>
<reference evidence="2" key="1">
    <citation type="submission" date="2020-08" db="EMBL/GenBank/DDBJ databases">
        <title>Changes in the skin microbiome associated with squamous cell carcinoma in transplant recipients.</title>
        <authorList>
            <person name="Zaugg J."/>
            <person name="Krueger A."/>
            <person name="Lachner N."/>
        </authorList>
    </citation>
    <scope>NUCLEOTIDE SEQUENCE</scope>
    <source>
        <strain evidence="2">R5988</strain>
    </source>
</reference>
<proteinExistence type="predicted"/>
<organism evidence="2 3">
    <name type="scientific">Staphylococcus epidermidis</name>
    <dbReference type="NCBI Taxonomy" id="1282"/>
    <lineage>
        <taxon>Bacteria</taxon>
        <taxon>Bacillati</taxon>
        <taxon>Bacillota</taxon>
        <taxon>Bacilli</taxon>
        <taxon>Bacillales</taxon>
        <taxon>Staphylococcaceae</taxon>
        <taxon>Staphylococcus</taxon>
    </lineage>
</organism>
<name>A0A4Y7VNK2_STAEP</name>
<keyword evidence="1" id="KW-0472">Membrane</keyword>
<gene>
    <name evidence="2" type="ORF">H3963_08515</name>
</gene>
<evidence type="ECO:0000313" key="3">
    <source>
        <dbReference type="Proteomes" id="UP000648077"/>
    </source>
</evidence>
<dbReference type="Proteomes" id="UP000648077">
    <property type="component" value="Unassembled WGS sequence"/>
</dbReference>
<sequence length="82" mass="9200">MKRVVNGIKEGVSVFVFIVIIAIIINYMDLNTRENNIWNYLGNFEIIKIFDDNALNGLIVLGILIGLGVFVLALFSPETDNK</sequence>